<comment type="catalytic activity">
    <reaction evidence="10 14">
        <text>S-(hydroxymethyl)glutathione + NAD(+) = S-formylglutathione + NADH + H(+)</text>
        <dbReference type="Rhea" id="RHEA:19985"/>
        <dbReference type="ChEBI" id="CHEBI:15378"/>
        <dbReference type="ChEBI" id="CHEBI:57540"/>
        <dbReference type="ChEBI" id="CHEBI:57688"/>
        <dbReference type="ChEBI" id="CHEBI:57945"/>
        <dbReference type="ChEBI" id="CHEBI:58758"/>
        <dbReference type="EC" id="1.1.1.284"/>
    </reaction>
</comment>
<dbReference type="InterPro" id="IPR020843">
    <property type="entry name" value="ER"/>
</dbReference>
<dbReference type="EC" id="1.1.1.284" evidence="14"/>
<dbReference type="Pfam" id="PF00107">
    <property type="entry name" value="ADH_zinc_N"/>
    <property type="match status" value="1"/>
</dbReference>
<dbReference type="Gene3D" id="3.40.50.720">
    <property type="entry name" value="NAD(P)-binding Rossmann-like Domain"/>
    <property type="match status" value="1"/>
</dbReference>
<evidence type="ECO:0000256" key="9">
    <source>
        <dbReference type="ARBA" id="ARBA00047793"/>
    </source>
</evidence>
<comment type="cofactor">
    <cofactor evidence="1 14">
        <name>Zn(2+)</name>
        <dbReference type="ChEBI" id="CHEBI:29105"/>
    </cofactor>
</comment>
<comment type="catalytic activity">
    <reaction evidence="9">
        <text>S-(hydroxymethyl)glutathione + NADP(+) = S-formylglutathione + NADPH + H(+)</text>
        <dbReference type="Rhea" id="RHEA:19981"/>
        <dbReference type="ChEBI" id="CHEBI:15378"/>
        <dbReference type="ChEBI" id="CHEBI:57688"/>
        <dbReference type="ChEBI" id="CHEBI:57783"/>
        <dbReference type="ChEBI" id="CHEBI:58349"/>
        <dbReference type="ChEBI" id="CHEBI:58758"/>
        <dbReference type="EC" id="1.1.1.284"/>
    </reaction>
</comment>
<dbReference type="GO" id="GO:0046872">
    <property type="term" value="F:metal ion binding"/>
    <property type="evidence" value="ECO:0007669"/>
    <property type="project" value="UniProtKB-KW"/>
</dbReference>
<dbReference type="PANTHER" id="PTHR43880:SF12">
    <property type="entry name" value="ALCOHOL DEHYDROGENASE CLASS-3"/>
    <property type="match status" value="1"/>
</dbReference>
<evidence type="ECO:0000256" key="1">
    <source>
        <dbReference type="ARBA" id="ARBA00001947"/>
    </source>
</evidence>
<evidence type="ECO:0000256" key="7">
    <source>
        <dbReference type="ARBA" id="ARBA00023027"/>
    </source>
</evidence>
<dbReference type="GO" id="GO:0044281">
    <property type="term" value="P:small molecule metabolic process"/>
    <property type="evidence" value="ECO:0007669"/>
    <property type="project" value="UniProtKB-ARBA"/>
</dbReference>
<protein>
    <recommendedName>
        <fullName evidence="3 14">S-(hydroxymethyl)glutathione dehydrogenase</fullName>
        <ecNumber evidence="14">1.1.1.284</ecNumber>
    </recommendedName>
</protein>
<reference evidence="17" key="1">
    <citation type="journal article" date="2020" name="Phytopathology">
        <title>Genomic acquisitions in emerging populations of Xanthomonas vasicola pv. vasculorum infecting corn in the U.S. and Argentina.</title>
        <authorList>
            <person name="Perez-Quintero A.L."/>
        </authorList>
    </citation>
    <scope>NUCLEOTIDE SEQUENCE [LARGE SCALE GENOMIC DNA]</scope>
    <source>
        <strain evidence="17">Xvh-L</strain>
    </source>
</reference>
<dbReference type="Pfam" id="PF08240">
    <property type="entry name" value="ADH_N"/>
    <property type="match status" value="1"/>
</dbReference>
<comment type="similarity">
    <text evidence="2 14">Belongs to the zinc-containing alcohol dehydrogenase family. Class-III subfamily.</text>
</comment>
<evidence type="ECO:0000256" key="8">
    <source>
        <dbReference type="ARBA" id="ARBA00045226"/>
    </source>
</evidence>
<evidence type="ECO:0000256" key="10">
    <source>
        <dbReference type="ARBA" id="ARBA00048110"/>
    </source>
</evidence>
<dbReference type="RefSeq" id="WP_010365569.1">
    <property type="nucleotide sequence ID" value="NZ_CP034649.1"/>
</dbReference>
<dbReference type="AlphaFoldDB" id="A0ABD7S7P7"/>
<comment type="caution">
    <text evidence="16">The sequence shown here is derived from an EMBL/GenBank/DDBJ whole genome shotgun (WGS) entry which is preliminary data.</text>
</comment>
<evidence type="ECO:0000256" key="2">
    <source>
        <dbReference type="ARBA" id="ARBA00010902"/>
    </source>
</evidence>
<keyword evidence="5 14" id="KW-0862">Zinc</keyword>
<dbReference type="PANTHER" id="PTHR43880">
    <property type="entry name" value="ALCOHOL DEHYDROGENASE"/>
    <property type="match status" value="1"/>
</dbReference>
<evidence type="ECO:0000256" key="4">
    <source>
        <dbReference type="ARBA" id="ARBA00022723"/>
    </source>
</evidence>
<sequence>MKSRAAVAFGPGKPLEIVEIDVAPPKAGEVLVRITHTGVCHTDAFTLSGDDPEGIFPSVLGHEGGGIVEQVGEGVTSVKVGDHVIPLYTAECRQCKFCLSGKTNLCQAVRATQGKGLMPDGTTRFSYNGEPIYHYMGCSTFSEYTVVPEISLAVVNPEAPLEKVCLLGCGVTTGIGAVHNTAKVKPGESVAVFGLGGIGLAVIQGAVQAKAGRILAIDTNPGKFDLARSMGATDCINPKDYDKPIQEVIVELTDGGVDFSFECIGNVNVMRSALECCHKGWGESVIIGVAGAGQEISTRPFQLVTGRVWRGSAFGGVKGRTQLPGMVEQSMKGEIDLDPFITHTMPLEEINEAFHLMHEGKSIRTVIHF</sequence>
<dbReference type="InterPro" id="IPR013149">
    <property type="entry name" value="ADH-like_C"/>
</dbReference>
<evidence type="ECO:0000256" key="5">
    <source>
        <dbReference type="ARBA" id="ARBA00022833"/>
    </source>
</evidence>
<keyword evidence="6 14" id="KW-0560">Oxidoreductase</keyword>
<feature type="domain" description="Enoyl reductase (ER)" evidence="15">
    <location>
        <begin position="10"/>
        <end position="367"/>
    </location>
</feature>
<dbReference type="GO" id="GO:0051903">
    <property type="term" value="F:S-(hydroxymethyl)glutathione dehydrogenase [NAD(P)+] activity"/>
    <property type="evidence" value="ECO:0007669"/>
    <property type="project" value="UniProtKB-EC"/>
</dbReference>
<evidence type="ECO:0000313" key="17">
    <source>
        <dbReference type="Proteomes" id="UP000320455"/>
    </source>
</evidence>
<dbReference type="CDD" id="cd08300">
    <property type="entry name" value="alcohol_DH_class_III"/>
    <property type="match status" value="1"/>
</dbReference>
<dbReference type="EMBL" id="VOCK01000027">
    <property type="protein sequence ID" value="TWQ51374.1"/>
    <property type="molecule type" value="Genomic_DNA"/>
</dbReference>
<evidence type="ECO:0000256" key="3">
    <source>
        <dbReference type="ARBA" id="ARBA00021865"/>
    </source>
</evidence>
<dbReference type="SMART" id="SM00829">
    <property type="entry name" value="PKS_ER"/>
    <property type="match status" value="1"/>
</dbReference>
<dbReference type="InterPro" id="IPR036291">
    <property type="entry name" value="NAD(P)-bd_dom_sf"/>
</dbReference>
<comment type="function">
    <text evidence="8">Has high formaldehyde dehydrogenase activity in the presence of glutathione and catalyzes the oxidation of normal alcohols in a reaction that is not GSH-dependent. In addition, hemithiolacetals other than those formed from GSH, including omega-thiol fatty acids, also are substrates. Also acts as a S-nitroso-glutathione reductase by catalyzing the NADH-dependent reduction of S-nitrosoglutathione.</text>
</comment>
<evidence type="ECO:0000256" key="6">
    <source>
        <dbReference type="ARBA" id="ARBA00023002"/>
    </source>
</evidence>
<keyword evidence="4 14" id="KW-0479">Metal-binding</keyword>
<comment type="catalytic activity">
    <reaction evidence="12">
        <text>a secondary alcohol + NAD(+) = a ketone + NADH + H(+)</text>
        <dbReference type="Rhea" id="RHEA:10740"/>
        <dbReference type="ChEBI" id="CHEBI:15378"/>
        <dbReference type="ChEBI" id="CHEBI:17087"/>
        <dbReference type="ChEBI" id="CHEBI:35681"/>
        <dbReference type="ChEBI" id="CHEBI:57540"/>
        <dbReference type="ChEBI" id="CHEBI:57945"/>
        <dbReference type="EC" id="1.1.1.1"/>
    </reaction>
</comment>
<dbReference type="SUPFAM" id="SSF51735">
    <property type="entry name" value="NAD(P)-binding Rossmann-fold domains"/>
    <property type="match status" value="1"/>
</dbReference>
<dbReference type="Proteomes" id="UP000320455">
    <property type="component" value="Unassembled WGS sequence"/>
</dbReference>
<name>A0ABD7S7P7_XANVA</name>
<evidence type="ECO:0000256" key="12">
    <source>
        <dbReference type="ARBA" id="ARBA00049164"/>
    </source>
</evidence>
<accession>A0ABD7S7P7</accession>
<dbReference type="SUPFAM" id="SSF50129">
    <property type="entry name" value="GroES-like"/>
    <property type="match status" value="2"/>
</dbReference>
<evidence type="ECO:0000313" key="16">
    <source>
        <dbReference type="EMBL" id="TWQ51374.1"/>
    </source>
</evidence>
<gene>
    <name evidence="16" type="ORF">FQK01_15690</name>
</gene>
<dbReference type="InterPro" id="IPR014183">
    <property type="entry name" value="ADH_3"/>
</dbReference>
<evidence type="ECO:0000259" key="15">
    <source>
        <dbReference type="SMART" id="SM00829"/>
    </source>
</evidence>
<dbReference type="PROSITE" id="PS00059">
    <property type="entry name" value="ADH_ZINC"/>
    <property type="match status" value="1"/>
</dbReference>
<dbReference type="GO" id="GO:0004022">
    <property type="term" value="F:alcohol dehydrogenase (NAD+) activity"/>
    <property type="evidence" value="ECO:0007669"/>
    <property type="project" value="UniProtKB-EC"/>
</dbReference>
<comment type="catalytic activity">
    <reaction evidence="13">
        <text>a primary alcohol + NAD(+) = an aldehyde + NADH + H(+)</text>
        <dbReference type="Rhea" id="RHEA:10736"/>
        <dbReference type="ChEBI" id="CHEBI:15378"/>
        <dbReference type="ChEBI" id="CHEBI:15734"/>
        <dbReference type="ChEBI" id="CHEBI:17478"/>
        <dbReference type="ChEBI" id="CHEBI:57540"/>
        <dbReference type="ChEBI" id="CHEBI:57945"/>
        <dbReference type="EC" id="1.1.1.1"/>
    </reaction>
</comment>
<comment type="catalytic activity">
    <reaction evidence="11">
        <text>S-nitrosoglutathione + NADH + H(+) = S-(hydroxysulfenamide)glutathione + NAD(+)</text>
        <dbReference type="Rhea" id="RHEA:78371"/>
        <dbReference type="ChEBI" id="CHEBI:15378"/>
        <dbReference type="ChEBI" id="CHEBI:57540"/>
        <dbReference type="ChEBI" id="CHEBI:57945"/>
        <dbReference type="ChEBI" id="CHEBI:145544"/>
        <dbReference type="ChEBI" id="CHEBI:229723"/>
    </reaction>
    <physiologicalReaction direction="left-to-right" evidence="11">
        <dbReference type="Rhea" id="RHEA:78372"/>
    </physiologicalReaction>
</comment>
<dbReference type="FunFam" id="3.40.50.720:FF:000003">
    <property type="entry name" value="S-(hydroxymethyl)glutathione dehydrogenase"/>
    <property type="match status" value="1"/>
</dbReference>
<dbReference type="NCBIfam" id="TIGR02818">
    <property type="entry name" value="adh_III_F_hyde"/>
    <property type="match status" value="1"/>
</dbReference>
<dbReference type="InterPro" id="IPR013154">
    <property type="entry name" value="ADH-like_N"/>
</dbReference>
<dbReference type="InterPro" id="IPR011032">
    <property type="entry name" value="GroES-like_sf"/>
</dbReference>
<dbReference type="FunFam" id="3.90.180.10:FF:000001">
    <property type="entry name" value="S-(hydroxymethyl)glutathione dehydrogenase"/>
    <property type="match status" value="1"/>
</dbReference>
<proteinExistence type="inferred from homology"/>
<dbReference type="Gene3D" id="3.90.180.10">
    <property type="entry name" value="Medium-chain alcohol dehydrogenases, catalytic domain"/>
    <property type="match status" value="1"/>
</dbReference>
<keyword evidence="17" id="KW-1185">Reference proteome</keyword>
<organism evidence="16 17">
    <name type="scientific">Xanthomonas vasicola</name>
    <dbReference type="NCBI Taxonomy" id="56459"/>
    <lineage>
        <taxon>Bacteria</taxon>
        <taxon>Pseudomonadati</taxon>
        <taxon>Pseudomonadota</taxon>
        <taxon>Gammaproteobacteria</taxon>
        <taxon>Lysobacterales</taxon>
        <taxon>Lysobacteraceae</taxon>
        <taxon>Xanthomonas</taxon>
    </lineage>
</organism>
<evidence type="ECO:0000256" key="14">
    <source>
        <dbReference type="RuleBase" id="RU362016"/>
    </source>
</evidence>
<dbReference type="InterPro" id="IPR002328">
    <property type="entry name" value="ADH_Zn_CS"/>
</dbReference>
<evidence type="ECO:0000256" key="11">
    <source>
        <dbReference type="ARBA" id="ARBA00048942"/>
    </source>
</evidence>
<evidence type="ECO:0000256" key="13">
    <source>
        <dbReference type="ARBA" id="ARBA00049243"/>
    </source>
</evidence>
<keyword evidence="7 14" id="KW-0520">NAD</keyword>